<dbReference type="EMBL" id="DSRT01000185">
    <property type="protein sequence ID" value="HGW29944.1"/>
    <property type="molecule type" value="Genomic_DNA"/>
</dbReference>
<sequence>MHPILLIGLTINVMIVATFGGLGFLLLAGALVAISYNVIARDGGPANKHRGTIVAFGTVYLLAGYLILRAPWSTPEIDAVTVIMELFVFAIFSALGRR</sequence>
<organism evidence="2">
    <name type="scientific">candidate division WWE3 bacterium</name>
    <dbReference type="NCBI Taxonomy" id="2053526"/>
    <lineage>
        <taxon>Bacteria</taxon>
        <taxon>Katanobacteria</taxon>
    </lineage>
</organism>
<evidence type="ECO:0000256" key="1">
    <source>
        <dbReference type="SAM" id="Phobius"/>
    </source>
</evidence>
<accession>A0A7C4TLT4</accession>
<feature type="transmembrane region" description="Helical" evidence="1">
    <location>
        <begin position="6"/>
        <end position="39"/>
    </location>
</feature>
<keyword evidence="1" id="KW-0812">Transmembrane</keyword>
<reference evidence="2" key="1">
    <citation type="journal article" date="2020" name="mSystems">
        <title>Genome- and Community-Level Interaction Insights into Carbon Utilization and Element Cycling Functions of Hydrothermarchaeota in Hydrothermal Sediment.</title>
        <authorList>
            <person name="Zhou Z."/>
            <person name="Liu Y."/>
            <person name="Xu W."/>
            <person name="Pan J."/>
            <person name="Luo Z.H."/>
            <person name="Li M."/>
        </authorList>
    </citation>
    <scope>NUCLEOTIDE SEQUENCE [LARGE SCALE GENOMIC DNA]</scope>
    <source>
        <strain evidence="2">SpSt-417</strain>
    </source>
</reference>
<comment type="caution">
    <text evidence="2">The sequence shown here is derived from an EMBL/GenBank/DDBJ whole genome shotgun (WGS) entry which is preliminary data.</text>
</comment>
<evidence type="ECO:0000313" key="2">
    <source>
        <dbReference type="EMBL" id="HGW29944.1"/>
    </source>
</evidence>
<keyword evidence="1" id="KW-1133">Transmembrane helix</keyword>
<feature type="transmembrane region" description="Helical" evidence="1">
    <location>
        <begin position="51"/>
        <end position="71"/>
    </location>
</feature>
<dbReference type="AlphaFoldDB" id="A0A7C4TLT4"/>
<proteinExistence type="predicted"/>
<feature type="transmembrane region" description="Helical" evidence="1">
    <location>
        <begin position="77"/>
        <end position="95"/>
    </location>
</feature>
<keyword evidence="1" id="KW-0472">Membrane</keyword>
<name>A0A7C4TLT4_UNCKA</name>
<gene>
    <name evidence="2" type="ORF">ENR63_03420</name>
</gene>
<protein>
    <submittedName>
        <fullName evidence="2">Uncharacterized protein</fullName>
    </submittedName>
</protein>